<feature type="region of interest" description="Disordered" evidence="1">
    <location>
        <begin position="1"/>
        <end position="26"/>
    </location>
</feature>
<gene>
    <name evidence="3" type="ORF">V1264_008755</name>
</gene>
<feature type="compositionally biased region" description="Low complexity" evidence="1">
    <location>
        <begin position="265"/>
        <end position="277"/>
    </location>
</feature>
<evidence type="ECO:0000313" key="3">
    <source>
        <dbReference type="EMBL" id="KAK7093105.1"/>
    </source>
</evidence>
<feature type="compositionally biased region" description="Basic and acidic residues" evidence="1">
    <location>
        <begin position="293"/>
        <end position="305"/>
    </location>
</feature>
<comment type="caution">
    <text evidence="3">The sequence shown here is derived from an EMBL/GenBank/DDBJ whole genome shotgun (WGS) entry which is preliminary data.</text>
</comment>
<sequence length="305" mass="32730">MDTNAQDLQDLVPDRTPLGRGKRSRKQQCKEAAKARWQAKNADENTIGEVLEHTIFASGDADISNDLLADDNNGIVPLPAEQPCTARRKLDVMKDDVAAADETDSDKERCFIELKNLKSLFSAVACGECGGTLSVCFGDKMGYSREIRLACEDCTFTKQQHSCSRLDGSNNITMGFDVNNSIVMCFNELGCGEAALRKFSAIMSIPGLSHNTYRRISKKVGGAHREVTANVLQAAVQAVHDANAHGDPDFDNGDNSDEGGDAECAANDGDSSDSANVDSDDDSSHSGSTASTARRDSDDEGEGRH</sequence>
<dbReference type="AlphaFoldDB" id="A0AAN9ATL0"/>
<evidence type="ECO:0000259" key="2">
    <source>
        <dbReference type="Pfam" id="PF20700"/>
    </source>
</evidence>
<evidence type="ECO:0000313" key="4">
    <source>
        <dbReference type="Proteomes" id="UP001374579"/>
    </source>
</evidence>
<dbReference type="Proteomes" id="UP001374579">
    <property type="component" value="Unassembled WGS sequence"/>
</dbReference>
<reference evidence="3 4" key="1">
    <citation type="submission" date="2024-02" db="EMBL/GenBank/DDBJ databases">
        <title>Chromosome-scale genome assembly of the rough periwinkle Littorina saxatilis.</title>
        <authorList>
            <person name="De Jode A."/>
            <person name="Faria R."/>
            <person name="Formenti G."/>
            <person name="Sims Y."/>
            <person name="Smith T.P."/>
            <person name="Tracey A."/>
            <person name="Wood J.M.D."/>
            <person name="Zagrodzka Z.B."/>
            <person name="Johannesson K."/>
            <person name="Butlin R.K."/>
            <person name="Leder E.H."/>
        </authorList>
    </citation>
    <scope>NUCLEOTIDE SEQUENCE [LARGE SCALE GENOMIC DNA]</scope>
    <source>
        <strain evidence="3">Snail1</strain>
        <tissue evidence="3">Muscle</tissue>
    </source>
</reference>
<name>A0AAN9ATL0_9CAEN</name>
<feature type="compositionally biased region" description="Acidic residues" evidence="1">
    <location>
        <begin position="249"/>
        <end position="261"/>
    </location>
</feature>
<proteinExistence type="predicted"/>
<feature type="region of interest" description="Disordered" evidence="1">
    <location>
        <begin position="243"/>
        <end position="305"/>
    </location>
</feature>
<feature type="domain" description="Mutator-like transposase" evidence="2">
    <location>
        <begin position="116"/>
        <end position="247"/>
    </location>
</feature>
<accession>A0AAN9ATL0</accession>
<evidence type="ECO:0000256" key="1">
    <source>
        <dbReference type="SAM" id="MobiDB-lite"/>
    </source>
</evidence>
<organism evidence="3 4">
    <name type="scientific">Littorina saxatilis</name>
    <dbReference type="NCBI Taxonomy" id="31220"/>
    <lineage>
        <taxon>Eukaryota</taxon>
        <taxon>Metazoa</taxon>
        <taxon>Spiralia</taxon>
        <taxon>Lophotrochozoa</taxon>
        <taxon>Mollusca</taxon>
        <taxon>Gastropoda</taxon>
        <taxon>Caenogastropoda</taxon>
        <taxon>Littorinimorpha</taxon>
        <taxon>Littorinoidea</taxon>
        <taxon>Littorinidae</taxon>
        <taxon>Littorina</taxon>
    </lineage>
</organism>
<protein>
    <recommendedName>
        <fullName evidence="2">Mutator-like transposase domain-containing protein</fullName>
    </recommendedName>
</protein>
<dbReference type="InterPro" id="IPR049012">
    <property type="entry name" value="Mutator_transp_dom"/>
</dbReference>
<dbReference type="EMBL" id="JBAMIC010000021">
    <property type="protein sequence ID" value="KAK7093105.1"/>
    <property type="molecule type" value="Genomic_DNA"/>
</dbReference>
<keyword evidence="4" id="KW-1185">Reference proteome</keyword>
<dbReference type="Pfam" id="PF20700">
    <property type="entry name" value="Mutator"/>
    <property type="match status" value="1"/>
</dbReference>